<sequence length="79" mass="8559">MSSEGLRNRIDIRSDGVDLSGGSSGYGLLDLNVNDDFADLAVPHLIAAQLTSGAAQKTFWHLDGIHVQAVASYWMRLDK</sequence>
<proteinExistence type="predicted"/>
<dbReference type="EMBL" id="CABFNS010000431">
    <property type="protein sequence ID" value="VUC21651.1"/>
    <property type="molecule type" value="Genomic_DNA"/>
</dbReference>
<reference evidence="1 2" key="1">
    <citation type="submission" date="2019-06" db="EMBL/GenBank/DDBJ databases">
        <authorList>
            <person name="Broberg M."/>
        </authorList>
    </citation>
    <scope>NUCLEOTIDE SEQUENCE [LARGE SCALE GENOMIC DNA]</scope>
</reference>
<accession>A0ABY6TTY7</accession>
<protein>
    <submittedName>
        <fullName evidence="1">Uncharacterized protein</fullName>
    </submittedName>
</protein>
<keyword evidence="2" id="KW-1185">Reference proteome</keyword>
<evidence type="ECO:0000313" key="1">
    <source>
        <dbReference type="EMBL" id="VUC21651.1"/>
    </source>
</evidence>
<dbReference type="Proteomes" id="UP000766486">
    <property type="component" value="Unassembled WGS sequence"/>
</dbReference>
<organism evidence="1 2">
    <name type="scientific">Bionectria ochroleuca</name>
    <name type="common">Gliocladium roseum</name>
    <dbReference type="NCBI Taxonomy" id="29856"/>
    <lineage>
        <taxon>Eukaryota</taxon>
        <taxon>Fungi</taxon>
        <taxon>Dikarya</taxon>
        <taxon>Ascomycota</taxon>
        <taxon>Pezizomycotina</taxon>
        <taxon>Sordariomycetes</taxon>
        <taxon>Hypocreomycetidae</taxon>
        <taxon>Hypocreales</taxon>
        <taxon>Bionectriaceae</taxon>
        <taxon>Clonostachys</taxon>
    </lineage>
</organism>
<evidence type="ECO:0000313" key="2">
    <source>
        <dbReference type="Proteomes" id="UP000766486"/>
    </source>
</evidence>
<comment type="caution">
    <text evidence="1">The sequence shown here is derived from an EMBL/GenBank/DDBJ whole genome shotgun (WGS) entry which is preliminary data.</text>
</comment>
<gene>
    <name evidence="1" type="ORF">CLO192961_LOCUS59668</name>
</gene>
<name>A0ABY6TTY7_BIOOC</name>